<feature type="domain" description="F-box" evidence="2">
    <location>
        <begin position="135"/>
        <end position="169"/>
    </location>
</feature>
<accession>A0A061QU70</accession>
<dbReference type="EMBL" id="GBEZ01025049">
    <property type="protein sequence ID" value="JAC61999.1"/>
    <property type="molecule type" value="Transcribed_RNA"/>
</dbReference>
<evidence type="ECO:0000256" key="1">
    <source>
        <dbReference type="ARBA" id="ARBA00004430"/>
    </source>
</evidence>
<gene>
    <name evidence="3" type="ORF">TSPGSL018_24584</name>
</gene>
<name>A0A061QU70_9CHLO</name>
<evidence type="ECO:0000259" key="2">
    <source>
        <dbReference type="Pfam" id="PF00646"/>
    </source>
</evidence>
<dbReference type="PANTHER" id="PTHR12904">
    <property type="match status" value="1"/>
</dbReference>
<comment type="subcellular location">
    <subcellularLocation>
        <location evidence="1">Cytoplasm</location>
        <location evidence="1">Cytoskeleton</location>
        <location evidence="1">Cilium axoneme</location>
    </subcellularLocation>
</comment>
<dbReference type="InterPro" id="IPR001810">
    <property type="entry name" value="F-box_dom"/>
</dbReference>
<sequence>MIHQGNFDADQLALKSAGAKANMEAECTMPTVGVVVPVTTAVKIQDLSESYGVTVGLLVDQALESWLSENHARKRRFVDFQSLQAQDMYRTPQSCSLDIKYFGIPYPSEMSFQNISRAQQSSNKLNKASQQFSCWSELPDNVSRQLVNLLDPRTSANLRLTCRSWAEIVFQHKQHVEMDIPIRVLQTTTLQRLPSLSSLRLKCRAEWVVPELSSISRFLKGSCASTDLDLSVSGWQLAEKDLLALASATNITRLSLRNTGVDGAAVMALACLTGLTSLDVGYCNAGPETLGRVAAAAPQLTALDWSGNSWYEDQQAASRARQQELGALGKSLTWLSLTNCRLRDAGLAALAGLSRLRSLDLSILSVGAHRPPSQNMAFLGDDCLFWLQPLSSLRTLRMQNQIQISCEGLRLLEPLSQMTELDLSGCVSLLDEGTLSGLAGLTSLRRLSLQAVNSGSGDAPSAEVLLPLCSLRFVEELDVSENWDCLSAESLACLADLPSLRVLHLGQGTRQRAAAAALEGLHSGSELLLTARRMLRLLEGTLERALPAAGDAGPTP</sequence>
<dbReference type="InterPro" id="IPR051341">
    <property type="entry name" value="Zyg-11_UBL_adapter"/>
</dbReference>
<dbReference type="AlphaFoldDB" id="A0A061QU70"/>
<protein>
    <recommendedName>
        <fullName evidence="2">F-box domain-containing protein</fullName>
    </recommendedName>
</protein>
<evidence type="ECO:0000313" key="3">
    <source>
        <dbReference type="EMBL" id="JAC61999.1"/>
    </source>
</evidence>
<dbReference type="Pfam" id="PF00646">
    <property type="entry name" value="F-box"/>
    <property type="match status" value="1"/>
</dbReference>
<dbReference type="SUPFAM" id="SSF52047">
    <property type="entry name" value="RNI-like"/>
    <property type="match status" value="1"/>
</dbReference>
<dbReference type="Gene3D" id="3.80.10.10">
    <property type="entry name" value="Ribonuclease Inhibitor"/>
    <property type="match status" value="2"/>
</dbReference>
<dbReference type="GO" id="GO:0005930">
    <property type="term" value="C:axoneme"/>
    <property type="evidence" value="ECO:0007669"/>
    <property type="project" value="UniProtKB-SubCell"/>
</dbReference>
<dbReference type="InterPro" id="IPR032675">
    <property type="entry name" value="LRR_dom_sf"/>
</dbReference>
<proteinExistence type="predicted"/>
<reference evidence="3" key="1">
    <citation type="submission" date="2014-05" db="EMBL/GenBank/DDBJ databases">
        <title>The transcriptome of the halophilic microalga Tetraselmis sp. GSL018 isolated from the Great Salt Lake, Utah.</title>
        <authorList>
            <person name="Jinkerson R.E."/>
            <person name="D'Adamo S."/>
            <person name="Posewitz M.C."/>
        </authorList>
    </citation>
    <scope>NUCLEOTIDE SEQUENCE</scope>
    <source>
        <strain evidence="3">GSL018</strain>
    </source>
</reference>
<dbReference type="InterPro" id="IPR036047">
    <property type="entry name" value="F-box-like_dom_sf"/>
</dbReference>
<dbReference type="PANTHER" id="PTHR12904:SF23">
    <property type="entry name" value="PROTEIN ZER-1 HOMOLOG"/>
    <property type="match status" value="1"/>
</dbReference>
<organism evidence="3">
    <name type="scientific">Tetraselmis sp. GSL018</name>
    <dbReference type="NCBI Taxonomy" id="582737"/>
    <lineage>
        <taxon>Eukaryota</taxon>
        <taxon>Viridiplantae</taxon>
        <taxon>Chlorophyta</taxon>
        <taxon>core chlorophytes</taxon>
        <taxon>Chlorodendrophyceae</taxon>
        <taxon>Chlorodendrales</taxon>
        <taxon>Chlorodendraceae</taxon>
        <taxon>Tetraselmis</taxon>
    </lineage>
</organism>
<dbReference type="SUPFAM" id="SSF81383">
    <property type="entry name" value="F-box domain"/>
    <property type="match status" value="1"/>
</dbReference>